<evidence type="ECO:0000256" key="1">
    <source>
        <dbReference type="ARBA" id="ARBA00022443"/>
    </source>
</evidence>
<evidence type="ECO:0000313" key="7">
    <source>
        <dbReference type="EMBL" id="KAK9729622.1"/>
    </source>
</evidence>
<keyword evidence="4" id="KW-0812">Transmembrane</keyword>
<comment type="caution">
    <text evidence="7">The sequence shown here is derived from an EMBL/GenBank/DDBJ whole genome shotgun (WGS) entry which is preliminary data.</text>
</comment>
<feature type="region of interest" description="Disordered" evidence="3">
    <location>
        <begin position="226"/>
        <end position="245"/>
    </location>
</feature>
<dbReference type="SMART" id="SM00326">
    <property type="entry name" value="SH3"/>
    <property type="match status" value="1"/>
</dbReference>
<evidence type="ECO:0000256" key="2">
    <source>
        <dbReference type="PROSITE-ProRule" id="PRU00192"/>
    </source>
</evidence>
<dbReference type="Proteomes" id="UP001479436">
    <property type="component" value="Unassembled WGS sequence"/>
</dbReference>
<feature type="compositionally biased region" description="Polar residues" evidence="3">
    <location>
        <begin position="85"/>
        <end position="106"/>
    </location>
</feature>
<accession>A0ABR2WBL8</accession>
<evidence type="ECO:0000313" key="8">
    <source>
        <dbReference type="Proteomes" id="UP001479436"/>
    </source>
</evidence>
<dbReference type="EMBL" id="JASJQH010006878">
    <property type="protein sequence ID" value="KAK9729622.1"/>
    <property type="molecule type" value="Genomic_DNA"/>
</dbReference>
<feature type="chain" id="PRO_5047443305" description="SH3 domain-containing protein" evidence="5">
    <location>
        <begin position="21"/>
        <end position="362"/>
    </location>
</feature>
<keyword evidence="5" id="KW-0732">Signal</keyword>
<feature type="signal peptide" evidence="5">
    <location>
        <begin position="1"/>
        <end position="20"/>
    </location>
</feature>
<protein>
    <recommendedName>
        <fullName evidence="6">SH3 domain-containing protein</fullName>
    </recommendedName>
</protein>
<keyword evidence="1 2" id="KW-0728">SH3 domain</keyword>
<feature type="compositionally biased region" description="Polar residues" evidence="3">
    <location>
        <begin position="114"/>
        <end position="131"/>
    </location>
</feature>
<name>A0ABR2WBL8_9FUNG</name>
<evidence type="ECO:0000256" key="5">
    <source>
        <dbReference type="SAM" id="SignalP"/>
    </source>
</evidence>
<organism evidence="7 8">
    <name type="scientific">Basidiobolus ranarum</name>
    <dbReference type="NCBI Taxonomy" id="34480"/>
    <lineage>
        <taxon>Eukaryota</taxon>
        <taxon>Fungi</taxon>
        <taxon>Fungi incertae sedis</taxon>
        <taxon>Zoopagomycota</taxon>
        <taxon>Entomophthoromycotina</taxon>
        <taxon>Basidiobolomycetes</taxon>
        <taxon>Basidiobolales</taxon>
        <taxon>Basidiobolaceae</taxon>
        <taxon>Basidiobolus</taxon>
    </lineage>
</organism>
<dbReference type="InterPro" id="IPR036028">
    <property type="entry name" value="SH3-like_dom_sf"/>
</dbReference>
<feature type="transmembrane region" description="Helical" evidence="4">
    <location>
        <begin position="145"/>
        <end position="171"/>
    </location>
</feature>
<evidence type="ECO:0000256" key="4">
    <source>
        <dbReference type="SAM" id="Phobius"/>
    </source>
</evidence>
<dbReference type="SUPFAM" id="SSF50044">
    <property type="entry name" value="SH3-domain"/>
    <property type="match status" value="1"/>
</dbReference>
<sequence length="362" mass="39787">MQPWYLLVGILSLYKIQVLAIDVSTRHRCWNKDPANLNKCLDTPQYSPTPVIYKFKRRDEEGKPSVGESYEPEVITSTSTPVLTEVTPTSDVSSTHTAQPTHSVNSDRALFTPTFPNQVENTTPTENNKNQHSADESKKLMGLPLAAGIGIIVGIVLLACIIGGFFTYLHIKRRRARRWPKSTGYIDLHDVPTTSRRAHPPPLLSSGDEAHANLLHPSMHPAVISARARDNSPPSPGISRDHTQPEMSEGIIATTQTPRSDYPKPTIYRLSVAPMLASQQDLDFASGSNSSNEPESSPDYSFVMSAILSYKPRQEGEIEVNVGDELAITDEMGPDWLIGFNLTTNSVTGGFPRTCVTGTSYQ</sequence>
<dbReference type="PROSITE" id="PS50002">
    <property type="entry name" value="SH3"/>
    <property type="match status" value="1"/>
</dbReference>
<evidence type="ECO:0000259" key="6">
    <source>
        <dbReference type="PROSITE" id="PS50002"/>
    </source>
</evidence>
<reference evidence="7 8" key="1">
    <citation type="submission" date="2023-04" db="EMBL/GenBank/DDBJ databases">
        <title>Genome of Basidiobolus ranarum AG-B5.</title>
        <authorList>
            <person name="Stajich J.E."/>
            <person name="Carter-House D."/>
            <person name="Gryganskyi A."/>
        </authorList>
    </citation>
    <scope>NUCLEOTIDE SEQUENCE [LARGE SCALE GENOMIC DNA]</scope>
    <source>
        <strain evidence="7 8">AG-B5</strain>
    </source>
</reference>
<dbReference type="CDD" id="cd00174">
    <property type="entry name" value="SH3"/>
    <property type="match status" value="1"/>
</dbReference>
<dbReference type="Gene3D" id="2.30.30.40">
    <property type="entry name" value="SH3 Domains"/>
    <property type="match status" value="1"/>
</dbReference>
<feature type="region of interest" description="Disordered" evidence="3">
    <location>
        <begin position="85"/>
        <end position="135"/>
    </location>
</feature>
<proteinExistence type="predicted"/>
<keyword evidence="4" id="KW-0472">Membrane</keyword>
<keyword evidence="8" id="KW-1185">Reference proteome</keyword>
<dbReference type="InterPro" id="IPR001452">
    <property type="entry name" value="SH3_domain"/>
</dbReference>
<gene>
    <name evidence="7" type="ORF">K7432_000140</name>
</gene>
<evidence type="ECO:0000256" key="3">
    <source>
        <dbReference type="SAM" id="MobiDB-lite"/>
    </source>
</evidence>
<keyword evidence="4" id="KW-1133">Transmembrane helix</keyword>
<feature type="domain" description="SH3" evidence="6">
    <location>
        <begin position="299"/>
        <end position="361"/>
    </location>
</feature>